<dbReference type="InParanoid" id="A0A1S3H1C2"/>
<dbReference type="Gene3D" id="3.90.550.20">
    <property type="match status" value="1"/>
</dbReference>
<dbReference type="GeneID" id="106151177"/>
<dbReference type="PANTHER" id="PTHR32385">
    <property type="entry name" value="MANNOSYL PHOSPHORYLINOSITOL CERAMIDE SYNTHASE"/>
    <property type="match status" value="1"/>
</dbReference>
<sequence length="213" mass="24831">MFEIGGVYVDVDVLSLRPLDSALGSKQCILSEEPLEHSYLLYEKIDGLVGTAFMACRPKHPFFEKVTNYFQRFQMREGMKDPVKITGPFKLDTLYHHYLQVSSSPISDTELYLAKPDMFMPGFDRRRSQELEEKCSDTAKRKDDKMMETICRKLKRQMFLPMAPVDAYCDHLWIHSWMQPGTMFTDIRSLLISDLHATQVDKQLTNLLQETKF</sequence>
<accession>A0A1S3H1C2</accession>
<dbReference type="InterPro" id="IPR051706">
    <property type="entry name" value="Glycosyltransferase_domain"/>
</dbReference>
<dbReference type="GO" id="GO:0000030">
    <property type="term" value="F:mannosyltransferase activity"/>
    <property type="evidence" value="ECO:0007669"/>
    <property type="project" value="TreeGrafter"/>
</dbReference>
<dbReference type="OrthoDB" id="9997758at2759"/>
<evidence type="ECO:0000313" key="1">
    <source>
        <dbReference type="Proteomes" id="UP000085678"/>
    </source>
</evidence>
<dbReference type="SUPFAM" id="SSF53448">
    <property type="entry name" value="Nucleotide-diphospho-sugar transferases"/>
    <property type="match status" value="1"/>
</dbReference>
<organism evidence="1 2">
    <name type="scientific">Lingula anatina</name>
    <name type="common">Brachiopod</name>
    <name type="synonym">Lingula unguis</name>
    <dbReference type="NCBI Taxonomy" id="7574"/>
    <lineage>
        <taxon>Eukaryota</taxon>
        <taxon>Metazoa</taxon>
        <taxon>Spiralia</taxon>
        <taxon>Lophotrochozoa</taxon>
        <taxon>Brachiopoda</taxon>
        <taxon>Linguliformea</taxon>
        <taxon>Lingulata</taxon>
        <taxon>Lingulida</taxon>
        <taxon>Linguloidea</taxon>
        <taxon>Lingulidae</taxon>
        <taxon>Lingula</taxon>
    </lineage>
</organism>
<keyword evidence="1" id="KW-1185">Reference proteome</keyword>
<dbReference type="InterPro" id="IPR029044">
    <property type="entry name" value="Nucleotide-diphossugar_trans"/>
</dbReference>
<evidence type="ECO:0000313" key="2">
    <source>
        <dbReference type="RefSeq" id="XP_013379737.1"/>
    </source>
</evidence>
<dbReference type="RefSeq" id="XP_013379737.1">
    <property type="nucleotide sequence ID" value="XM_013524283.1"/>
</dbReference>
<name>A0A1S3H1C2_LINAN</name>
<dbReference type="Proteomes" id="UP000085678">
    <property type="component" value="Unplaced"/>
</dbReference>
<dbReference type="KEGG" id="lak:106151177"/>
<proteinExistence type="predicted"/>
<dbReference type="GO" id="GO:0051999">
    <property type="term" value="P:mannosyl-inositol phosphorylceramide biosynthetic process"/>
    <property type="evidence" value="ECO:0007669"/>
    <property type="project" value="TreeGrafter"/>
</dbReference>
<dbReference type="GO" id="GO:0016020">
    <property type="term" value="C:membrane"/>
    <property type="evidence" value="ECO:0007669"/>
    <property type="project" value="GOC"/>
</dbReference>
<gene>
    <name evidence="2" type="primary">LOC106151177</name>
</gene>
<protein>
    <submittedName>
        <fullName evidence="2">Uncharacterized protein LOC106151177</fullName>
    </submittedName>
</protein>
<dbReference type="AlphaFoldDB" id="A0A1S3H1C2"/>
<reference evidence="2" key="1">
    <citation type="submission" date="2025-08" db="UniProtKB">
        <authorList>
            <consortium name="RefSeq"/>
        </authorList>
    </citation>
    <scope>IDENTIFICATION</scope>
    <source>
        <tissue evidence="2">Gonads</tissue>
    </source>
</reference>
<dbReference type="PANTHER" id="PTHR32385:SF15">
    <property type="entry name" value="INOSITOL PHOSPHOCERAMIDE MANNOSYLTRANSFERASE 1"/>
    <property type="match status" value="1"/>
</dbReference>